<dbReference type="VEuPathDB" id="FungiDB:GLRG_07999"/>
<evidence type="ECO:0000313" key="2">
    <source>
        <dbReference type="EMBL" id="EFQ32855.1"/>
    </source>
</evidence>
<keyword evidence="1" id="KW-0472">Membrane</keyword>
<accession>E3QPS8</accession>
<dbReference type="EMBL" id="GG697365">
    <property type="protein sequence ID" value="EFQ32855.1"/>
    <property type="molecule type" value="Genomic_DNA"/>
</dbReference>
<name>E3QPS8_COLGM</name>
<feature type="transmembrane region" description="Helical" evidence="1">
    <location>
        <begin position="35"/>
        <end position="59"/>
    </location>
</feature>
<dbReference type="Proteomes" id="UP000008782">
    <property type="component" value="Unassembled WGS sequence"/>
</dbReference>
<gene>
    <name evidence="2" type="ORF">GLRG_07999</name>
</gene>
<dbReference type="HOGENOM" id="CLU_1266783_0_0_1"/>
<sequence>MESGTRSLTPPPVTTRQRDMQAWVYKPLRANPWTITIFISILLVFICVPFGCTLAFLSTQRSLPFAWATLVAFSATVLALLSLLGTLRWWHQARPHLPKLPINQNGCCSDVSDFALRGALGSNAADTPAKNRFIITCISYQIVRVADMIFGHRVPPHLIACAPFDELAVDQQNGSNVYAVRVFRTAMIPRRSHPLAPTQERGRTGMSNVGTTMLTMFP</sequence>
<dbReference type="OrthoDB" id="4833400at2759"/>
<protein>
    <submittedName>
        <fullName evidence="2">Uncharacterized protein</fullName>
    </submittedName>
</protein>
<evidence type="ECO:0000313" key="3">
    <source>
        <dbReference type="Proteomes" id="UP000008782"/>
    </source>
</evidence>
<dbReference type="AlphaFoldDB" id="E3QPS8"/>
<feature type="transmembrane region" description="Helical" evidence="1">
    <location>
        <begin position="65"/>
        <end position="90"/>
    </location>
</feature>
<dbReference type="RefSeq" id="XP_008096875.1">
    <property type="nucleotide sequence ID" value="XM_008098684.1"/>
</dbReference>
<dbReference type="GeneID" id="24413364"/>
<keyword evidence="1" id="KW-0812">Transmembrane</keyword>
<evidence type="ECO:0000256" key="1">
    <source>
        <dbReference type="SAM" id="Phobius"/>
    </source>
</evidence>
<keyword evidence="3" id="KW-1185">Reference proteome</keyword>
<proteinExistence type="predicted"/>
<reference evidence="3" key="1">
    <citation type="journal article" date="2012" name="Nat. Genet.">
        <title>Lifestyle transitions in plant pathogenic Colletotrichum fungi deciphered by genome and transcriptome analyses.</title>
        <authorList>
            <person name="O'Connell R.J."/>
            <person name="Thon M.R."/>
            <person name="Hacquard S."/>
            <person name="Amyotte S.G."/>
            <person name="Kleemann J."/>
            <person name="Torres M.F."/>
            <person name="Damm U."/>
            <person name="Buiate E.A."/>
            <person name="Epstein L."/>
            <person name="Alkan N."/>
            <person name="Altmueller J."/>
            <person name="Alvarado-Balderrama L."/>
            <person name="Bauser C.A."/>
            <person name="Becker C."/>
            <person name="Birren B.W."/>
            <person name="Chen Z."/>
            <person name="Choi J."/>
            <person name="Crouch J.A."/>
            <person name="Duvick J.P."/>
            <person name="Farman M.A."/>
            <person name="Gan P."/>
            <person name="Heiman D."/>
            <person name="Henrissat B."/>
            <person name="Howard R.J."/>
            <person name="Kabbage M."/>
            <person name="Koch C."/>
            <person name="Kracher B."/>
            <person name="Kubo Y."/>
            <person name="Law A.D."/>
            <person name="Lebrun M.-H."/>
            <person name="Lee Y.-H."/>
            <person name="Miyara I."/>
            <person name="Moore N."/>
            <person name="Neumann U."/>
            <person name="Nordstroem K."/>
            <person name="Panaccione D.G."/>
            <person name="Panstruga R."/>
            <person name="Place M."/>
            <person name="Proctor R.H."/>
            <person name="Prusky D."/>
            <person name="Rech G."/>
            <person name="Reinhardt R."/>
            <person name="Rollins J.A."/>
            <person name="Rounsley S."/>
            <person name="Schardl C.L."/>
            <person name="Schwartz D.C."/>
            <person name="Shenoy N."/>
            <person name="Shirasu K."/>
            <person name="Sikhakolli U.R."/>
            <person name="Stueber K."/>
            <person name="Sukno S.A."/>
            <person name="Sweigard J.A."/>
            <person name="Takano Y."/>
            <person name="Takahara H."/>
            <person name="Trail F."/>
            <person name="van der Does H.C."/>
            <person name="Voll L.M."/>
            <person name="Will I."/>
            <person name="Young S."/>
            <person name="Zeng Q."/>
            <person name="Zhang J."/>
            <person name="Zhou S."/>
            <person name="Dickman M.B."/>
            <person name="Schulze-Lefert P."/>
            <person name="Ver Loren van Themaat E."/>
            <person name="Ma L.-J."/>
            <person name="Vaillancourt L.J."/>
        </authorList>
    </citation>
    <scope>NUCLEOTIDE SEQUENCE [LARGE SCALE GENOMIC DNA]</scope>
    <source>
        <strain evidence="3">M1.001 / M2 / FGSC 10212</strain>
    </source>
</reference>
<keyword evidence="1" id="KW-1133">Transmembrane helix</keyword>
<organism evidence="3">
    <name type="scientific">Colletotrichum graminicola (strain M1.001 / M2 / FGSC 10212)</name>
    <name type="common">Maize anthracnose fungus</name>
    <name type="synonym">Glomerella graminicola</name>
    <dbReference type="NCBI Taxonomy" id="645133"/>
    <lineage>
        <taxon>Eukaryota</taxon>
        <taxon>Fungi</taxon>
        <taxon>Dikarya</taxon>
        <taxon>Ascomycota</taxon>
        <taxon>Pezizomycotina</taxon>
        <taxon>Sordariomycetes</taxon>
        <taxon>Hypocreomycetidae</taxon>
        <taxon>Glomerellales</taxon>
        <taxon>Glomerellaceae</taxon>
        <taxon>Colletotrichum</taxon>
        <taxon>Colletotrichum graminicola species complex</taxon>
    </lineage>
</organism>
<dbReference type="eggNOG" id="ENOG502T79W">
    <property type="taxonomic scope" value="Eukaryota"/>
</dbReference>